<evidence type="ECO:0000313" key="1">
    <source>
        <dbReference type="EMBL" id="GIY65126.1"/>
    </source>
</evidence>
<gene>
    <name evidence="1" type="ORF">CDAR_233191</name>
</gene>
<accession>A0AAV4V4T3</accession>
<dbReference type="EMBL" id="BPLQ01012394">
    <property type="protein sequence ID" value="GIY65126.1"/>
    <property type="molecule type" value="Genomic_DNA"/>
</dbReference>
<dbReference type="Proteomes" id="UP001054837">
    <property type="component" value="Unassembled WGS sequence"/>
</dbReference>
<name>A0AAV4V4T3_9ARAC</name>
<proteinExistence type="predicted"/>
<keyword evidence="2" id="KW-1185">Reference proteome</keyword>
<organism evidence="1 2">
    <name type="scientific">Caerostris darwini</name>
    <dbReference type="NCBI Taxonomy" id="1538125"/>
    <lineage>
        <taxon>Eukaryota</taxon>
        <taxon>Metazoa</taxon>
        <taxon>Ecdysozoa</taxon>
        <taxon>Arthropoda</taxon>
        <taxon>Chelicerata</taxon>
        <taxon>Arachnida</taxon>
        <taxon>Araneae</taxon>
        <taxon>Araneomorphae</taxon>
        <taxon>Entelegynae</taxon>
        <taxon>Araneoidea</taxon>
        <taxon>Araneidae</taxon>
        <taxon>Caerostris</taxon>
    </lineage>
</organism>
<protein>
    <submittedName>
        <fullName evidence="1">Uncharacterized protein</fullName>
    </submittedName>
</protein>
<comment type="caution">
    <text evidence="1">The sequence shown here is derived from an EMBL/GenBank/DDBJ whole genome shotgun (WGS) entry which is preliminary data.</text>
</comment>
<reference evidence="1 2" key="1">
    <citation type="submission" date="2021-06" db="EMBL/GenBank/DDBJ databases">
        <title>Caerostris darwini draft genome.</title>
        <authorList>
            <person name="Kono N."/>
            <person name="Arakawa K."/>
        </authorList>
    </citation>
    <scope>NUCLEOTIDE SEQUENCE [LARGE SCALE GENOMIC DNA]</scope>
</reference>
<sequence>MRYISLLRNPPILITTSERTKDFHSRKRIGERRRKKISLQEFCNKSPFPPPEPVDFHSNENSQRIFIYVNIEGLGDNRFLTVSDRIEIHFPFSIPANDLGGKGELEIIIFLFLLGQSRVNPLSGVEVNLWKIFEGCKLCRKGLDVGNNDTFERQQNSGFFSRPFTRPHRREIVWQRVLENIGRVKDYITIWLAQQSERDSPRGHFQEEKVSPVLFVRN</sequence>
<evidence type="ECO:0000313" key="2">
    <source>
        <dbReference type="Proteomes" id="UP001054837"/>
    </source>
</evidence>
<dbReference type="AlphaFoldDB" id="A0AAV4V4T3"/>